<name>A0A0K8TYW7_BACLA</name>
<dbReference type="AlphaFoldDB" id="A0A0K8TYW7"/>
<dbReference type="OrthoDB" id="10057959at2759"/>
<evidence type="ECO:0000256" key="1">
    <source>
        <dbReference type="SAM" id="MobiDB-lite"/>
    </source>
</evidence>
<feature type="region of interest" description="Disordered" evidence="1">
    <location>
        <begin position="616"/>
        <end position="643"/>
    </location>
</feature>
<feature type="compositionally biased region" description="Acidic residues" evidence="1">
    <location>
        <begin position="92"/>
        <end position="102"/>
    </location>
</feature>
<gene>
    <name evidence="3" type="primary">PGBD4_43</name>
    <name evidence="3" type="ORF">c2_g1_i3</name>
</gene>
<dbReference type="EMBL" id="GDHF01032657">
    <property type="protein sequence ID" value="JAI19657.1"/>
    <property type="molecule type" value="Transcribed_RNA"/>
</dbReference>
<feature type="domain" description="PiggyBac transposable element-derived protein" evidence="2">
    <location>
        <begin position="163"/>
        <end position="390"/>
    </location>
</feature>
<evidence type="ECO:0000313" key="3">
    <source>
        <dbReference type="EMBL" id="JAI19657.1"/>
    </source>
</evidence>
<dbReference type="PANTHER" id="PTHR46599">
    <property type="entry name" value="PIGGYBAC TRANSPOSABLE ELEMENT-DERIVED PROTEIN 4"/>
    <property type="match status" value="1"/>
</dbReference>
<proteinExistence type="predicted"/>
<dbReference type="GeneID" id="108973132"/>
<feature type="region of interest" description="Disordered" evidence="1">
    <location>
        <begin position="92"/>
        <end position="115"/>
    </location>
</feature>
<protein>
    <submittedName>
        <fullName evidence="3">PiggyBac transposable element-derived protein 4</fullName>
    </submittedName>
</protein>
<dbReference type="Pfam" id="PF13843">
    <property type="entry name" value="DDE_Tnp_1_7"/>
    <property type="match status" value="1"/>
</dbReference>
<sequence>MSATMSFSAKVLSNIKRSNDSEEDDCDQHDATLLKVLNSISATEFDTLVDVNPRGADFKEEPESCIDPLFNNVEITSQNYYTYTYQDADLLETDESEGDDNENNATSKLYKRKRSQDEFRGRNGFLWKTARTNGAENKSFQSALQLLQPKGKGPAHTMGSILEMWSLLFDEQIISQILHYTNIEIKERRAKLPHQRLIDAVEFRAWIGLNYLCGIFRNATHNGPLDELWSLELGNAVFRATMPLKRFKFIYECLSFGENDVNGKTYNSRAILDIWNKFLVNCRSYYAPSGNCSVDEVLINLTNSSEDSQLLTLCDAKTLYMCNAILHPKGGYTERDVVRLVSDIKGSKRNIVLSPKFISIELTNKMMEMDMSVVGMLPNNALELPADHASNSTWRRLYSDHCTLISSETCPGFFLASGIPKTINVERLYNLSCNACNTYNKACCTYSTRHTIPHNGVLFSANFFQNMLDYAALNSWILFVLSSNGDKSIKQRNFQRHLGLYLTQQQLKRQLNSNRLTLSQKVQISEILGEPTEQLFASATNEIHGETNFIFLQTDKMKIPEGIKLFPKNLQSRLCCRKCPSKNSRKTKTRCQQCLRPLCQKHFILRCRDCTGVPETDATAEADKSETLISESDNEDDRNNNDP</sequence>
<accession>A0A0K8TYW7</accession>
<dbReference type="PANTHER" id="PTHR46599:SF3">
    <property type="entry name" value="PIGGYBAC TRANSPOSABLE ELEMENT-DERIVED PROTEIN 4"/>
    <property type="match status" value="1"/>
</dbReference>
<organism evidence="3">
    <name type="scientific">Bactrocera latifrons</name>
    <name type="common">Malaysian fruit fly</name>
    <name type="synonym">Chaetodacus latifrons</name>
    <dbReference type="NCBI Taxonomy" id="174628"/>
    <lineage>
        <taxon>Eukaryota</taxon>
        <taxon>Metazoa</taxon>
        <taxon>Ecdysozoa</taxon>
        <taxon>Arthropoda</taxon>
        <taxon>Hexapoda</taxon>
        <taxon>Insecta</taxon>
        <taxon>Pterygota</taxon>
        <taxon>Neoptera</taxon>
        <taxon>Endopterygota</taxon>
        <taxon>Diptera</taxon>
        <taxon>Brachycera</taxon>
        <taxon>Muscomorpha</taxon>
        <taxon>Tephritoidea</taxon>
        <taxon>Tephritidae</taxon>
        <taxon>Bactrocera</taxon>
        <taxon>Bactrocera</taxon>
    </lineage>
</organism>
<evidence type="ECO:0000259" key="2">
    <source>
        <dbReference type="Pfam" id="PF13843"/>
    </source>
</evidence>
<reference evidence="3" key="1">
    <citation type="submission" date="2015-06" db="EMBL/GenBank/DDBJ databases">
        <authorList>
            <person name="Hoefler B.C."/>
            <person name="Straight P.D."/>
        </authorList>
    </citation>
    <scope>NUCLEOTIDE SEQUENCE</scope>
</reference>
<dbReference type="InterPro" id="IPR029526">
    <property type="entry name" value="PGBD"/>
</dbReference>